<name>A0A3M8AM15_9MICO</name>
<evidence type="ECO:0000313" key="8">
    <source>
        <dbReference type="EMBL" id="RNB52240.1"/>
    </source>
</evidence>
<dbReference type="Pfam" id="PF06560">
    <property type="entry name" value="GPI"/>
    <property type="match status" value="1"/>
</dbReference>
<dbReference type="Gene3D" id="2.60.120.10">
    <property type="entry name" value="Jelly Rolls"/>
    <property type="match status" value="1"/>
</dbReference>
<reference evidence="8 9" key="1">
    <citation type="submission" date="2018-10" db="EMBL/GenBank/DDBJ databases">
        <title>Isolation, diversity and antibacterial activity of antinobacteria from the wheat rhizosphere soil.</title>
        <authorList>
            <person name="Sun T."/>
        </authorList>
    </citation>
    <scope>NUCLEOTIDE SEQUENCE [LARGE SCALE GENOMIC DNA]</scope>
    <source>
        <strain evidence="8 9">SJ-23</strain>
    </source>
</reference>
<keyword evidence="8" id="KW-0413">Isomerase</keyword>
<dbReference type="SUPFAM" id="SSF51182">
    <property type="entry name" value="RmlC-like cupins"/>
    <property type="match status" value="1"/>
</dbReference>
<comment type="caution">
    <text evidence="8">The sequence shown here is derived from an EMBL/GenBank/DDBJ whole genome shotgun (WGS) entry which is preliminary data.</text>
</comment>
<dbReference type="GO" id="GO:0006094">
    <property type="term" value="P:gluconeogenesis"/>
    <property type="evidence" value="ECO:0007669"/>
    <property type="project" value="UniProtKB-KW"/>
</dbReference>
<dbReference type="OrthoDB" id="5592106at2"/>
<accession>A0A3M8AM15</accession>
<feature type="domain" description="Glucose-6-phosphate isomerase prokaryote" evidence="7">
    <location>
        <begin position="37"/>
        <end position="184"/>
    </location>
</feature>
<protein>
    <recommendedName>
        <fullName evidence="3">glucose-6-phosphate isomerase</fullName>
        <ecNumber evidence="3">5.3.1.9</ecNumber>
    </recommendedName>
</protein>
<dbReference type="InterPro" id="IPR014710">
    <property type="entry name" value="RmlC-like_jellyroll"/>
</dbReference>
<sequence length="199" mass="21690">MTESTTVAEATTVAVATQFDLATGLAESVPSLRRPLSAMTGMYADTAAFEAAVADGDPLTYEFYDMGVPALETEIAYGTSITYPGKVGDEYHMTKGHFHERLESAEIYFCLSGRGLMLMESPEGDVQVEEFAPGRAVYVPGRYAHRSVNTSPDEPLITFFAFPGDAGHDYGTIETKGFRKIVVDRDGEPELLDNPRWVG</sequence>
<dbReference type="GO" id="GO:0005737">
    <property type="term" value="C:cytoplasm"/>
    <property type="evidence" value="ECO:0007669"/>
    <property type="project" value="InterPro"/>
</dbReference>
<evidence type="ECO:0000256" key="1">
    <source>
        <dbReference type="ARBA" id="ARBA00004926"/>
    </source>
</evidence>
<evidence type="ECO:0000259" key="7">
    <source>
        <dbReference type="Pfam" id="PF06560"/>
    </source>
</evidence>
<dbReference type="EC" id="5.3.1.9" evidence="3"/>
<evidence type="ECO:0000256" key="3">
    <source>
        <dbReference type="ARBA" id="ARBA00011952"/>
    </source>
</evidence>
<evidence type="ECO:0000256" key="4">
    <source>
        <dbReference type="ARBA" id="ARBA00022432"/>
    </source>
</evidence>
<comment type="pathway">
    <text evidence="1">Carbohydrate degradation; glycolysis; D-glyceraldehyde 3-phosphate and glycerone phosphate from D-glucose: step 2/4.</text>
</comment>
<evidence type="ECO:0000256" key="6">
    <source>
        <dbReference type="ARBA" id="ARBA00029321"/>
    </source>
</evidence>
<dbReference type="GO" id="GO:0004347">
    <property type="term" value="F:glucose-6-phosphate isomerase activity"/>
    <property type="evidence" value="ECO:0007669"/>
    <property type="project" value="UniProtKB-EC"/>
</dbReference>
<dbReference type="UniPathway" id="UPA00109">
    <property type="reaction ID" value="UER00181"/>
</dbReference>
<dbReference type="CDD" id="cd02218">
    <property type="entry name" value="cupin_PGI"/>
    <property type="match status" value="1"/>
</dbReference>
<organism evidence="8 9">
    <name type="scientific">Agromyces tardus</name>
    <dbReference type="NCBI Taxonomy" id="2583849"/>
    <lineage>
        <taxon>Bacteria</taxon>
        <taxon>Bacillati</taxon>
        <taxon>Actinomycetota</taxon>
        <taxon>Actinomycetes</taxon>
        <taxon>Micrococcales</taxon>
        <taxon>Microbacteriaceae</taxon>
        <taxon>Agromyces</taxon>
    </lineage>
</organism>
<keyword evidence="5" id="KW-0324">Glycolysis</keyword>
<dbReference type="InterPro" id="IPR011051">
    <property type="entry name" value="RmlC_Cupin_sf"/>
</dbReference>
<dbReference type="AlphaFoldDB" id="A0A3M8AM15"/>
<proteinExistence type="inferred from homology"/>
<evidence type="ECO:0000256" key="2">
    <source>
        <dbReference type="ARBA" id="ARBA00006542"/>
    </source>
</evidence>
<evidence type="ECO:0000256" key="5">
    <source>
        <dbReference type="ARBA" id="ARBA00023152"/>
    </source>
</evidence>
<dbReference type="InterPro" id="IPR010551">
    <property type="entry name" value="G6P_isomerase_prok"/>
</dbReference>
<evidence type="ECO:0000313" key="9">
    <source>
        <dbReference type="Proteomes" id="UP000275048"/>
    </source>
</evidence>
<comment type="catalytic activity">
    <reaction evidence="6">
        <text>alpha-D-glucose 6-phosphate = beta-D-fructose 6-phosphate</text>
        <dbReference type="Rhea" id="RHEA:11816"/>
        <dbReference type="ChEBI" id="CHEBI:57634"/>
        <dbReference type="ChEBI" id="CHEBI:58225"/>
        <dbReference type="EC" id="5.3.1.9"/>
    </reaction>
</comment>
<dbReference type="EMBL" id="RHHB01000001">
    <property type="protein sequence ID" value="RNB52240.1"/>
    <property type="molecule type" value="Genomic_DNA"/>
</dbReference>
<gene>
    <name evidence="8" type="ORF">EDM22_00540</name>
</gene>
<keyword evidence="4" id="KW-0312">Gluconeogenesis</keyword>
<dbReference type="GO" id="GO:0006096">
    <property type="term" value="P:glycolytic process"/>
    <property type="evidence" value="ECO:0007669"/>
    <property type="project" value="UniProtKB-UniPathway"/>
</dbReference>
<comment type="similarity">
    <text evidence="2">Belongs to the archaeal-type GPI family.</text>
</comment>
<keyword evidence="9" id="KW-1185">Reference proteome</keyword>
<dbReference type="RefSeq" id="WP_122935078.1">
    <property type="nucleotide sequence ID" value="NZ_RHHB01000001.1"/>
</dbReference>
<dbReference type="Proteomes" id="UP000275048">
    <property type="component" value="Unassembled WGS sequence"/>
</dbReference>